<dbReference type="AlphaFoldDB" id="A0A494UI62"/>
<feature type="transmembrane region" description="Helical" evidence="2">
    <location>
        <begin position="57"/>
        <end position="78"/>
    </location>
</feature>
<evidence type="ECO:0000256" key="1">
    <source>
        <dbReference type="SAM" id="MobiDB-lite"/>
    </source>
</evidence>
<feature type="transmembrane region" description="Helical" evidence="2">
    <location>
        <begin position="25"/>
        <end position="45"/>
    </location>
</feature>
<protein>
    <recommendedName>
        <fullName evidence="5">Integral membrane protein</fullName>
    </recommendedName>
</protein>
<keyword evidence="2" id="KW-0472">Membrane</keyword>
<evidence type="ECO:0000313" key="4">
    <source>
        <dbReference type="Proteomes" id="UP000282170"/>
    </source>
</evidence>
<keyword evidence="2" id="KW-0812">Transmembrane</keyword>
<evidence type="ECO:0000313" key="3">
    <source>
        <dbReference type="EMBL" id="AYL34180.1"/>
    </source>
</evidence>
<dbReference type="RefSeq" id="WP_121544580.1">
    <property type="nucleotide sequence ID" value="NZ_CP023407.1"/>
</dbReference>
<reference evidence="3 4" key="1">
    <citation type="submission" date="2017-09" db="EMBL/GenBank/DDBJ databases">
        <authorList>
            <person name="Zhang H."/>
            <person name="Hu S."/>
            <person name="Xu J."/>
            <person name="He Z."/>
        </authorList>
    </citation>
    <scope>NUCLEOTIDE SEQUENCE [LARGE SCALE GENOMIC DNA]</scope>
    <source>
        <strain evidence="3 4">TXX3120</strain>
    </source>
</reference>
<dbReference type="EMBL" id="CP023407">
    <property type="protein sequence ID" value="AYL34180.1"/>
    <property type="molecule type" value="Genomic_DNA"/>
</dbReference>
<keyword evidence="4" id="KW-1185">Reference proteome</keyword>
<dbReference type="KEGG" id="sfug:CNQ36_01305"/>
<gene>
    <name evidence="3" type="ORF">CNQ36_01305</name>
</gene>
<feature type="region of interest" description="Disordered" evidence="1">
    <location>
        <begin position="1"/>
        <end position="21"/>
    </location>
</feature>
<dbReference type="Proteomes" id="UP000282170">
    <property type="component" value="Chromosome"/>
</dbReference>
<sequence length="177" mass="18344">MHHRAHPVRRPAGPRRKVSQRPTETVLFSGVYGLILASALAAALDSPGEASDPGSDALWVLLTALASAAAHGYAHVVAHRMSGDGGGARIGLRAMLAEWPVVVAAAPTVVLLLTAMPSWWTESQAVNTALALNTLLLACWGVWTARSAGRGWAASLRAGAADMLIGFVIIGANAVIK</sequence>
<organism evidence="3 4">
    <name type="scientific">Streptomyces fungicidicus</name>
    <dbReference type="NCBI Taxonomy" id="68203"/>
    <lineage>
        <taxon>Bacteria</taxon>
        <taxon>Bacillati</taxon>
        <taxon>Actinomycetota</taxon>
        <taxon>Actinomycetes</taxon>
        <taxon>Kitasatosporales</taxon>
        <taxon>Streptomycetaceae</taxon>
        <taxon>Streptomyces</taxon>
    </lineage>
</organism>
<evidence type="ECO:0008006" key="5">
    <source>
        <dbReference type="Google" id="ProtNLM"/>
    </source>
</evidence>
<keyword evidence="2" id="KW-1133">Transmembrane helix</keyword>
<feature type="transmembrane region" description="Helical" evidence="2">
    <location>
        <begin position="155"/>
        <end position="176"/>
    </location>
</feature>
<accession>A0A494UI62</accession>
<feature type="compositionally biased region" description="Basic residues" evidence="1">
    <location>
        <begin position="1"/>
        <end position="19"/>
    </location>
</feature>
<evidence type="ECO:0000256" key="2">
    <source>
        <dbReference type="SAM" id="Phobius"/>
    </source>
</evidence>
<feature type="transmembrane region" description="Helical" evidence="2">
    <location>
        <begin position="99"/>
        <end position="119"/>
    </location>
</feature>
<proteinExistence type="predicted"/>
<dbReference type="GeneID" id="93881408"/>
<name>A0A494UI62_9ACTN</name>
<feature type="transmembrane region" description="Helical" evidence="2">
    <location>
        <begin position="125"/>
        <end position="143"/>
    </location>
</feature>